<dbReference type="InterPro" id="IPR015422">
    <property type="entry name" value="PyrdxlP-dep_Trfase_small"/>
</dbReference>
<evidence type="ECO:0000256" key="7">
    <source>
        <dbReference type="ARBA" id="ARBA00022679"/>
    </source>
</evidence>
<feature type="domain" description="Aminotransferase class I/classII large" evidence="12">
    <location>
        <begin position="36"/>
        <end position="362"/>
    </location>
</feature>
<dbReference type="HAMAP" id="MF_01023">
    <property type="entry name" value="HisC_aminotrans_2"/>
    <property type="match status" value="1"/>
</dbReference>
<sequence length="373" mass="40705">MSEEILRNVRSNLFKIEPYVPGKPMKEVKREYGLEEVIKLASNENPLGPSKKAQDAIVAAMADIHRYPDGGARDLKVALCERNGVTPSQILVGNGSDEVIKMISETFLHAGDEVVIPAPTFSQYWFGAQVMGGTTVTVELGAGFEFDLDAVLAAVTERTRLVYLCTPNNPTGTYIKKQAMQSFLERVPKHVLVVLDEAYIEYAEAEDAANGIEFLHGGHNVIVMRTFSKLYALAGLRLGYAIGPSAVIGAIERTREPFNANLLAQAAAVAALADEEHREASRQVNRDGIAQLTAGLELLGYSVIPTQANFLIFDTKTDDKEIFQALLHEGLIARSGTALGVPGYLRISVGTAEENSKFLEALKRVVFRLNQKV</sequence>
<reference evidence="13 14" key="1">
    <citation type="submission" date="2022-11" db="EMBL/GenBank/DDBJ databases">
        <title>Study of microbial diversity in lake waters.</title>
        <authorList>
            <person name="Zhang J."/>
        </authorList>
    </citation>
    <scope>NUCLEOTIDE SEQUENCE [LARGE SCALE GENOMIC DNA]</scope>
    <source>
        <strain evidence="13 14">DT12</strain>
    </source>
</reference>
<dbReference type="InterPro" id="IPR050106">
    <property type="entry name" value="HistidinolP_aminotransfase"/>
</dbReference>
<comment type="subunit">
    <text evidence="4 11">Homodimer.</text>
</comment>
<organism evidence="13 14">
    <name type="scientific">Tumebacillus lacus</name>
    <dbReference type="NCBI Taxonomy" id="2995335"/>
    <lineage>
        <taxon>Bacteria</taxon>
        <taxon>Bacillati</taxon>
        <taxon>Bacillota</taxon>
        <taxon>Bacilli</taxon>
        <taxon>Bacillales</taxon>
        <taxon>Alicyclobacillaceae</taxon>
        <taxon>Tumebacillus</taxon>
    </lineage>
</organism>
<dbReference type="NCBIfam" id="TIGR01141">
    <property type="entry name" value="hisC"/>
    <property type="match status" value="1"/>
</dbReference>
<dbReference type="InterPro" id="IPR015424">
    <property type="entry name" value="PyrdxlP-dep_Trfase"/>
</dbReference>
<dbReference type="GO" id="GO:0004400">
    <property type="term" value="F:histidinol-phosphate transaminase activity"/>
    <property type="evidence" value="ECO:0007669"/>
    <property type="project" value="UniProtKB-EC"/>
</dbReference>
<gene>
    <name evidence="11 13" type="primary">hisC</name>
    <name evidence="13" type="ORF">OS242_17090</name>
</gene>
<dbReference type="RefSeq" id="WP_267152909.1">
    <property type="nucleotide sequence ID" value="NZ_JAPMLT010000012.1"/>
</dbReference>
<feature type="modified residue" description="N6-(pyridoxal phosphate)lysine" evidence="11">
    <location>
        <position position="229"/>
    </location>
</feature>
<evidence type="ECO:0000256" key="2">
    <source>
        <dbReference type="ARBA" id="ARBA00005011"/>
    </source>
</evidence>
<keyword evidence="6 11" id="KW-0028">Amino-acid biosynthesis</keyword>
<proteinExistence type="inferred from homology"/>
<keyword evidence="7 11" id="KW-0808">Transferase</keyword>
<dbReference type="InterPro" id="IPR005861">
    <property type="entry name" value="HisP_aminotrans"/>
</dbReference>
<dbReference type="Gene3D" id="3.40.640.10">
    <property type="entry name" value="Type I PLP-dependent aspartate aminotransferase-like (Major domain)"/>
    <property type="match status" value="1"/>
</dbReference>
<evidence type="ECO:0000256" key="1">
    <source>
        <dbReference type="ARBA" id="ARBA00001933"/>
    </source>
</evidence>
<accession>A0ABT3X7T0</accession>
<keyword evidence="5 11" id="KW-0032">Aminotransferase</keyword>
<evidence type="ECO:0000259" key="12">
    <source>
        <dbReference type="Pfam" id="PF00155"/>
    </source>
</evidence>
<evidence type="ECO:0000256" key="11">
    <source>
        <dbReference type="HAMAP-Rule" id="MF_01023"/>
    </source>
</evidence>
<evidence type="ECO:0000256" key="4">
    <source>
        <dbReference type="ARBA" id="ARBA00011738"/>
    </source>
</evidence>
<dbReference type="EMBL" id="JAPMLT010000012">
    <property type="protein sequence ID" value="MCX7571660.1"/>
    <property type="molecule type" value="Genomic_DNA"/>
</dbReference>
<evidence type="ECO:0000256" key="6">
    <source>
        <dbReference type="ARBA" id="ARBA00022605"/>
    </source>
</evidence>
<evidence type="ECO:0000256" key="5">
    <source>
        <dbReference type="ARBA" id="ARBA00022576"/>
    </source>
</evidence>
<dbReference type="CDD" id="cd00609">
    <property type="entry name" value="AAT_like"/>
    <property type="match status" value="1"/>
</dbReference>
<dbReference type="Gene3D" id="3.90.1150.10">
    <property type="entry name" value="Aspartate Aminotransferase, domain 1"/>
    <property type="match status" value="1"/>
</dbReference>
<protein>
    <recommendedName>
        <fullName evidence="11">Histidinol-phosphate aminotransferase</fullName>
        <ecNumber evidence="11">2.6.1.9</ecNumber>
    </recommendedName>
    <alternativeName>
        <fullName evidence="11">Imidazole acetol-phosphate transaminase</fullName>
    </alternativeName>
</protein>
<dbReference type="EC" id="2.6.1.9" evidence="11"/>
<keyword evidence="14" id="KW-1185">Reference proteome</keyword>
<dbReference type="PANTHER" id="PTHR43643">
    <property type="entry name" value="HISTIDINOL-PHOSPHATE AMINOTRANSFERASE 2"/>
    <property type="match status" value="1"/>
</dbReference>
<comment type="similarity">
    <text evidence="3 11">Belongs to the class-II pyridoxal-phosphate-dependent aminotransferase family. Histidinol-phosphate aminotransferase subfamily.</text>
</comment>
<evidence type="ECO:0000256" key="3">
    <source>
        <dbReference type="ARBA" id="ARBA00007970"/>
    </source>
</evidence>
<comment type="caution">
    <text evidence="13">The sequence shown here is derived from an EMBL/GenBank/DDBJ whole genome shotgun (WGS) entry which is preliminary data.</text>
</comment>
<dbReference type="SUPFAM" id="SSF53383">
    <property type="entry name" value="PLP-dependent transferases"/>
    <property type="match status" value="1"/>
</dbReference>
<dbReference type="Proteomes" id="UP001208017">
    <property type="component" value="Unassembled WGS sequence"/>
</dbReference>
<evidence type="ECO:0000313" key="13">
    <source>
        <dbReference type="EMBL" id="MCX7571660.1"/>
    </source>
</evidence>
<dbReference type="PANTHER" id="PTHR43643:SF6">
    <property type="entry name" value="HISTIDINOL-PHOSPHATE AMINOTRANSFERASE"/>
    <property type="match status" value="1"/>
</dbReference>
<name>A0ABT3X7T0_9BACL</name>
<dbReference type="InterPro" id="IPR004839">
    <property type="entry name" value="Aminotransferase_I/II_large"/>
</dbReference>
<keyword evidence="8 11" id="KW-0663">Pyridoxal phosphate</keyword>
<keyword evidence="9 11" id="KW-0368">Histidine biosynthesis</keyword>
<evidence type="ECO:0000313" key="14">
    <source>
        <dbReference type="Proteomes" id="UP001208017"/>
    </source>
</evidence>
<evidence type="ECO:0000256" key="9">
    <source>
        <dbReference type="ARBA" id="ARBA00023102"/>
    </source>
</evidence>
<evidence type="ECO:0000256" key="10">
    <source>
        <dbReference type="ARBA" id="ARBA00047481"/>
    </source>
</evidence>
<dbReference type="Pfam" id="PF00155">
    <property type="entry name" value="Aminotran_1_2"/>
    <property type="match status" value="1"/>
</dbReference>
<comment type="pathway">
    <text evidence="2 11">Amino-acid biosynthesis; L-histidine biosynthesis; L-histidine from 5-phospho-alpha-D-ribose 1-diphosphate: step 7/9.</text>
</comment>
<evidence type="ECO:0000256" key="8">
    <source>
        <dbReference type="ARBA" id="ARBA00022898"/>
    </source>
</evidence>
<comment type="cofactor">
    <cofactor evidence="1 11">
        <name>pyridoxal 5'-phosphate</name>
        <dbReference type="ChEBI" id="CHEBI:597326"/>
    </cofactor>
</comment>
<comment type="catalytic activity">
    <reaction evidence="10 11">
        <text>L-histidinol phosphate + 2-oxoglutarate = 3-(imidazol-4-yl)-2-oxopropyl phosphate + L-glutamate</text>
        <dbReference type="Rhea" id="RHEA:23744"/>
        <dbReference type="ChEBI" id="CHEBI:16810"/>
        <dbReference type="ChEBI" id="CHEBI:29985"/>
        <dbReference type="ChEBI" id="CHEBI:57766"/>
        <dbReference type="ChEBI" id="CHEBI:57980"/>
        <dbReference type="EC" id="2.6.1.9"/>
    </reaction>
</comment>
<dbReference type="InterPro" id="IPR015421">
    <property type="entry name" value="PyrdxlP-dep_Trfase_major"/>
</dbReference>